<evidence type="ECO:0000256" key="1">
    <source>
        <dbReference type="ARBA" id="ARBA00008520"/>
    </source>
</evidence>
<organism evidence="4">
    <name type="scientific">marine sediment metagenome</name>
    <dbReference type="NCBI Taxonomy" id="412755"/>
    <lineage>
        <taxon>unclassified sequences</taxon>
        <taxon>metagenomes</taxon>
        <taxon>ecological metagenomes</taxon>
    </lineage>
</organism>
<dbReference type="SUPFAM" id="SSF53850">
    <property type="entry name" value="Periplasmic binding protein-like II"/>
    <property type="match status" value="1"/>
</dbReference>
<reference evidence="4" key="1">
    <citation type="journal article" date="2014" name="Front. Microbiol.">
        <title>High frequency of phylogenetically diverse reductive dehalogenase-homologous genes in deep subseafloor sedimentary metagenomes.</title>
        <authorList>
            <person name="Kawai M."/>
            <person name="Futagami T."/>
            <person name="Toyoda A."/>
            <person name="Takaki Y."/>
            <person name="Nishi S."/>
            <person name="Hori S."/>
            <person name="Arai W."/>
            <person name="Tsubouchi T."/>
            <person name="Morono Y."/>
            <person name="Uchiyama I."/>
            <person name="Ito T."/>
            <person name="Fujiyama A."/>
            <person name="Inagaki F."/>
            <person name="Takami H."/>
        </authorList>
    </citation>
    <scope>NUCLEOTIDE SEQUENCE</scope>
    <source>
        <strain evidence="4">Expedition CK06-06</strain>
    </source>
</reference>
<keyword evidence="3" id="KW-0732">Signal</keyword>
<comment type="caution">
    <text evidence="4">The sequence shown here is derived from an EMBL/GenBank/DDBJ whole genome shotgun (WGS) entry which is preliminary data.</text>
</comment>
<sequence length="244" mass="27894">LRPMDDLLEVRDPKLDDIITPFRKLYCMYDDKLYALPYDGDVHVYYYRKDLFEHPGERADFKKKYGYELGVPETWDKARDVAEFFTRNKGQVLAGETLSNDFYGNGMLLGRGWCHFEWMDHFTAYNGIYFDKNLKPMINSQAGINALAELKEMAKFAPPGILSWGYMENRGSFLGGNLATFILWTDLFKFSYNKEESVVAGKVGIAHIPGAMVGGKLQYKATMPFGRVLAVTSTTKHPAEAFWV</sequence>
<dbReference type="PANTHER" id="PTHR43649">
    <property type="entry name" value="ARABINOSE-BINDING PROTEIN-RELATED"/>
    <property type="match status" value="1"/>
</dbReference>
<gene>
    <name evidence="4" type="ORF">S01H1_71750</name>
</gene>
<dbReference type="AlphaFoldDB" id="X0WZG9"/>
<protein>
    <recommendedName>
        <fullName evidence="5">Extracellular solute-binding protein</fullName>
    </recommendedName>
</protein>
<evidence type="ECO:0008006" key="5">
    <source>
        <dbReference type="Google" id="ProtNLM"/>
    </source>
</evidence>
<dbReference type="PANTHER" id="PTHR43649:SF34">
    <property type="entry name" value="ABC TRANSPORTER PERIPLASMIC-BINDING PROTEIN YCJN-RELATED"/>
    <property type="match status" value="1"/>
</dbReference>
<accession>X0WZG9</accession>
<dbReference type="EMBL" id="BARS01047802">
    <property type="protein sequence ID" value="GAG29823.1"/>
    <property type="molecule type" value="Genomic_DNA"/>
</dbReference>
<dbReference type="InterPro" id="IPR006059">
    <property type="entry name" value="SBP"/>
</dbReference>
<evidence type="ECO:0000256" key="3">
    <source>
        <dbReference type="ARBA" id="ARBA00022729"/>
    </source>
</evidence>
<feature type="non-terminal residue" evidence="4">
    <location>
        <position position="1"/>
    </location>
</feature>
<feature type="non-terminal residue" evidence="4">
    <location>
        <position position="244"/>
    </location>
</feature>
<dbReference type="InterPro" id="IPR050490">
    <property type="entry name" value="Bact_solute-bd_prot1"/>
</dbReference>
<comment type="similarity">
    <text evidence="1">Belongs to the bacterial solute-binding protein 1 family.</text>
</comment>
<evidence type="ECO:0000313" key="4">
    <source>
        <dbReference type="EMBL" id="GAG29823.1"/>
    </source>
</evidence>
<name>X0WZG9_9ZZZZ</name>
<dbReference type="Gene3D" id="3.40.190.10">
    <property type="entry name" value="Periplasmic binding protein-like II"/>
    <property type="match status" value="1"/>
</dbReference>
<dbReference type="Pfam" id="PF01547">
    <property type="entry name" value="SBP_bac_1"/>
    <property type="match status" value="1"/>
</dbReference>
<keyword evidence="2" id="KW-0813">Transport</keyword>
<evidence type="ECO:0000256" key="2">
    <source>
        <dbReference type="ARBA" id="ARBA00022448"/>
    </source>
</evidence>
<proteinExistence type="inferred from homology"/>